<reference evidence="3" key="1">
    <citation type="journal article" date="2019" name="Int. J. Syst. Evol. Microbiol.">
        <title>The Global Catalogue of Microorganisms (GCM) 10K type strain sequencing project: providing services to taxonomists for standard genome sequencing and annotation.</title>
        <authorList>
            <consortium name="The Broad Institute Genomics Platform"/>
            <consortium name="The Broad Institute Genome Sequencing Center for Infectious Disease"/>
            <person name="Wu L."/>
            <person name="Ma J."/>
        </authorList>
    </citation>
    <scope>NUCLEOTIDE SEQUENCE [LARGE SCALE GENOMIC DNA]</scope>
    <source>
        <strain evidence="3">JCM 12165</strain>
    </source>
</reference>
<dbReference type="InterPro" id="IPR029058">
    <property type="entry name" value="AB_hydrolase_fold"/>
</dbReference>
<proteinExistence type="predicted"/>
<name>A0ABW4FX83_9PSEU</name>
<dbReference type="GO" id="GO:0016787">
    <property type="term" value="F:hydrolase activity"/>
    <property type="evidence" value="ECO:0007669"/>
    <property type="project" value="UniProtKB-KW"/>
</dbReference>
<dbReference type="SUPFAM" id="SSF53474">
    <property type="entry name" value="alpha/beta-Hydrolases"/>
    <property type="match status" value="1"/>
</dbReference>
<dbReference type="RefSeq" id="WP_343982265.1">
    <property type="nucleotide sequence ID" value="NZ_BAAAJG010000015.1"/>
</dbReference>
<accession>A0ABW4FX83</accession>
<evidence type="ECO:0000259" key="1">
    <source>
        <dbReference type="Pfam" id="PF00561"/>
    </source>
</evidence>
<organism evidence="2 3">
    <name type="scientific">Pseudonocardia aurantiaca</name>
    <dbReference type="NCBI Taxonomy" id="75290"/>
    <lineage>
        <taxon>Bacteria</taxon>
        <taxon>Bacillati</taxon>
        <taxon>Actinomycetota</taxon>
        <taxon>Actinomycetes</taxon>
        <taxon>Pseudonocardiales</taxon>
        <taxon>Pseudonocardiaceae</taxon>
        <taxon>Pseudonocardia</taxon>
    </lineage>
</organism>
<dbReference type="Pfam" id="PF00561">
    <property type="entry name" value="Abhydrolase_1"/>
    <property type="match status" value="1"/>
</dbReference>
<dbReference type="Gene3D" id="3.40.50.1820">
    <property type="entry name" value="alpha/beta hydrolase"/>
    <property type="match status" value="1"/>
</dbReference>
<keyword evidence="3" id="KW-1185">Reference proteome</keyword>
<sequence>MTSGGLLAETLPARAKRIANELVRHFGPIAGMGRKALFRHPVWTTPAADGRGVGVVVVPGFCGADADMAVLRRWLTARDYHAVGAGLALNLGCTEDMLGKLERRVEAHVAATGGPVVLLGHSRGGWLGRLLAVRRPDLVRGLVMMGSPVLDPLDARGLASVAWRLMVRLSDLGVRGLLERDCVAGECREVASAGLAAPLEVPAMAIFSRTDGVVGWESCRDPAAEWVEVYSSHTGMGTDPDLYMALVPRLAAWASSAQGPSSSTLPESSVS</sequence>
<evidence type="ECO:0000313" key="3">
    <source>
        <dbReference type="Proteomes" id="UP001597145"/>
    </source>
</evidence>
<comment type="caution">
    <text evidence="2">The sequence shown here is derived from an EMBL/GenBank/DDBJ whole genome shotgun (WGS) entry which is preliminary data.</text>
</comment>
<gene>
    <name evidence="2" type="ORF">ACFSCY_35405</name>
</gene>
<dbReference type="InterPro" id="IPR000073">
    <property type="entry name" value="AB_hydrolase_1"/>
</dbReference>
<dbReference type="Proteomes" id="UP001597145">
    <property type="component" value="Unassembled WGS sequence"/>
</dbReference>
<evidence type="ECO:0000313" key="2">
    <source>
        <dbReference type="EMBL" id="MFD1534719.1"/>
    </source>
</evidence>
<feature type="domain" description="AB hydrolase-1" evidence="1">
    <location>
        <begin position="114"/>
        <end position="157"/>
    </location>
</feature>
<keyword evidence="2" id="KW-0378">Hydrolase</keyword>
<dbReference type="EMBL" id="JBHUCP010000042">
    <property type="protein sequence ID" value="MFD1534719.1"/>
    <property type="molecule type" value="Genomic_DNA"/>
</dbReference>
<protein>
    <submittedName>
        <fullName evidence="2">Alpha/beta fold hydrolase</fullName>
    </submittedName>
</protein>